<organism evidence="6 7">
    <name type="scientific">Pedobacter segetis</name>
    <dbReference type="NCBI Taxonomy" id="2793069"/>
    <lineage>
        <taxon>Bacteria</taxon>
        <taxon>Pseudomonadati</taxon>
        <taxon>Bacteroidota</taxon>
        <taxon>Sphingobacteriia</taxon>
        <taxon>Sphingobacteriales</taxon>
        <taxon>Sphingobacteriaceae</taxon>
        <taxon>Pedobacter</taxon>
    </lineage>
</organism>
<evidence type="ECO:0000256" key="2">
    <source>
        <dbReference type="ARBA" id="ARBA00022801"/>
    </source>
</evidence>
<dbReference type="InterPro" id="IPR006710">
    <property type="entry name" value="Glyco_hydro_43"/>
</dbReference>
<dbReference type="Gene3D" id="2.115.10.20">
    <property type="entry name" value="Glycosyl hydrolase domain, family 43"/>
    <property type="match status" value="1"/>
</dbReference>
<keyword evidence="7" id="KW-1185">Reference proteome</keyword>
<dbReference type="PANTHER" id="PTHR22925">
    <property type="entry name" value="GLYCOSYL HYDROLASE 43 FAMILY MEMBER"/>
    <property type="match status" value="1"/>
</dbReference>
<evidence type="ECO:0000313" key="6">
    <source>
        <dbReference type="EMBL" id="MBK0384070.1"/>
    </source>
</evidence>
<evidence type="ECO:0000256" key="3">
    <source>
        <dbReference type="ARBA" id="ARBA00023295"/>
    </source>
</evidence>
<protein>
    <submittedName>
        <fullName evidence="6">Family 43 glycosylhydrolase</fullName>
    </submittedName>
</protein>
<evidence type="ECO:0000256" key="4">
    <source>
        <dbReference type="RuleBase" id="RU361187"/>
    </source>
</evidence>
<evidence type="ECO:0000256" key="1">
    <source>
        <dbReference type="ARBA" id="ARBA00009865"/>
    </source>
</evidence>
<evidence type="ECO:0000256" key="5">
    <source>
        <dbReference type="SAM" id="SignalP"/>
    </source>
</evidence>
<comment type="similarity">
    <text evidence="1 4">Belongs to the glycosyl hydrolase 43 family.</text>
</comment>
<gene>
    <name evidence="6" type="ORF">I5M32_13960</name>
</gene>
<sequence length="363" mass="40065">MKRKVLLAGALLTLVGLAQCKKEKTQQQKVDAVEGAVSPQAQTTLAQTNIFPDQPWKDTAGNLINAHSGGVIFQNGYYYWYGTHKIPGSSEKNGKTDGGVHCYRSKDLVNWTDYGIVLAVNNTPGSDLELGCKIQRVKVVKCDNTGKYICYFKLYLKGEGYDKTYVAVATSNSPTGQFTYDHKFLAANDSKGTGDHFFYKADNGDLYHIAKRKTDGVLVYAKMTTNYLNPATSYTVMSGIQKYTEGVAVIYKSGTYHLLGSGSSGWDPNPPRYYTATSLAGPWTVQSNPLSGTNSVTGIGPDLTWGGQSNYMFKLDGEENKFVANFDVHVPTNPSTSRYIWLPFRIDQKKLHISWQSSWSPGL</sequence>
<dbReference type="Proteomes" id="UP000660024">
    <property type="component" value="Unassembled WGS sequence"/>
</dbReference>
<dbReference type="SUPFAM" id="SSF75005">
    <property type="entry name" value="Arabinanase/levansucrase/invertase"/>
    <property type="match status" value="1"/>
</dbReference>
<reference evidence="6 7" key="1">
    <citation type="submission" date="2020-12" db="EMBL/GenBank/DDBJ databases">
        <title>Bacterial novel species Pedobacter sp. SD-b isolated from soil.</title>
        <authorList>
            <person name="Jung H.-Y."/>
        </authorList>
    </citation>
    <scope>NUCLEOTIDE SEQUENCE [LARGE SCALE GENOMIC DNA]</scope>
    <source>
        <strain evidence="6 7">SD-b</strain>
    </source>
</reference>
<keyword evidence="5" id="KW-0732">Signal</keyword>
<accession>A0ABS1BMG6</accession>
<comment type="caution">
    <text evidence="6">The sequence shown here is derived from an EMBL/GenBank/DDBJ whole genome shotgun (WGS) entry which is preliminary data.</text>
</comment>
<evidence type="ECO:0000313" key="7">
    <source>
        <dbReference type="Proteomes" id="UP000660024"/>
    </source>
</evidence>
<name>A0ABS1BMG6_9SPHI</name>
<feature type="signal peptide" evidence="5">
    <location>
        <begin position="1"/>
        <end position="18"/>
    </location>
</feature>
<feature type="chain" id="PRO_5046305770" evidence="5">
    <location>
        <begin position="19"/>
        <end position="363"/>
    </location>
</feature>
<dbReference type="PANTHER" id="PTHR22925:SF3">
    <property type="entry name" value="GLYCOSYL HYDROLASE FAMILY PROTEIN 43"/>
    <property type="match status" value="1"/>
</dbReference>
<keyword evidence="2 4" id="KW-0378">Hydrolase</keyword>
<keyword evidence="3 4" id="KW-0326">Glycosidase</keyword>
<dbReference type="InterPro" id="IPR023296">
    <property type="entry name" value="Glyco_hydro_beta-prop_sf"/>
</dbReference>
<proteinExistence type="inferred from homology"/>
<dbReference type="EMBL" id="JAEHFY010000021">
    <property type="protein sequence ID" value="MBK0384070.1"/>
    <property type="molecule type" value="Genomic_DNA"/>
</dbReference>
<dbReference type="RefSeq" id="WP_200587439.1">
    <property type="nucleotide sequence ID" value="NZ_JAEHFY010000021.1"/>
</dbReference>
<dbReference type="Pfam" id="PF04616">
    <property type="entry name" value="Glyco_hydro_43"/>
    <property type="match status" value="1"/>
</dbReference>